<organism evidence="1 2">
    <name type="scientific">Papaver atlanticum</name>
    <dbReference type="NCBI Taxonomy" id="357466"/>
    <lineage>
        <taxon>Eukaryota</taxon>
        <taxon>Viridiplantae</taxon>
        <taxon>Streptophyta</taxon>
        <taxon>Embryophyta</taxon>
        <taxon>Tracheophyta</taxon>
        <taxon>Spermatophyta</taxon>
        <taxon>Magnoliopsida</taxon>
        <taxon>Ranunculales</taxon>
        <taxon>Papaveraceae</taxon>
        <taxon>Papaveroideae</taxon>
        <taxon>Papaver</taxon>
    </lineage>
</organism>
<accession>A0AAD4SMF7</accession>
<keyword evidence="2" id="KW-1185">Reference proteome</keyword>
<dbReference type="Proteomes" id="UP001202328">
    <property type="component" value="Unassembled WGS sequence"/>
</dbReference>
<comment type="caution">
    <text evidence="1">The sequence shown here is derived from an EMBL/GenBank/DDBJ whole genome shotgun (WGS) entry which is preliminary data.</text>
</comment>
<reference evidence="1" key="1">
    <citation type="submission" date="2022-04" db="EMBL/GenBank/DDBJ databases">
        <title>A functionally conserved STORR gene fusion in Papaver species that diverged 16.8 million years ago.</title>
        <authorList>
            <person name="Catania T."/>
        </authorList>
    </citation>
    <scope>NUCLEOTIDE SEQUENCE</scope>
    <source>
        <strain evidence="1">S-188037</strain>
    </source>
</reference>
<dbReference type="EMBL" id="JAJJMB010009266">
    <property type="protein sequence ID" value="KAI3914550.1"/>
    <property type="molecule type" value="Genomic_DNA"/>
</dbReference>
<gene>
    <name evidence="1" type="ORF">MKW98_025958</name>
</gene>
<sequence length="82" mass="9208">MTLPVKFMNQHRNKRNLTFGLIAGKPKFSFTNFLERIRFILGLGVGYPTTSTAFVALDSEVQKHRWPANVITVATNVLIESG</sequence>
<dbReference type="AlphaFoldDB" id="A0AAD4SMF7"/>
<proteinExistence type="predicted"/>
<evidence type="ECO:0000313" key="2">
    <source>
        <dbReference type="Proteomes" id="UP001202328"/>
    </source>
</evidence>
<evidence type="ECO:0000313" key="1">
    <source>
        <dbReference type="EMBL" id="KAI3914550.1"/>
    </source>
</evidence>
<name>A0AAD4SMF7_9MAGN</name>
<protein>
    <submittedName>
        <fullName evidence="1">Uncharacterized protein</fullName>
    </submittedName>
</protein>